<organism evidence="6 7">
    <name type="scientific">Brenneria tiliae</name>
    <dbReference type="NCBI Taxonomy" id="2914984"/>
    <lineage>
        <taxon>Bacteria</taxon>
        <taxon>Pseudomonadati</taxon>
        <taxon>Pseudomonadota</taxon>
        <taxon>Gammaproteobacteria</taxon>
        <taxon>Enterobacterales</taxon>
        <taxon>Pectobacteriaceae</taxon>
        <taxon>Brenneria</taxon>
    </lineage>
</organism>
<keyword evidence="4 5" id="KW-0472">Membrane</keyword>
<dbReference type="EMBL" id="JAKPBZ010000115">
    <property type="protein sequence ID" value="MCL2895068.1"/>
    <property type="molecule type" value="Genomic_DNA"/>
</dbReference>
<proteinExistence type="predicted"/>
<evidence type="ECO:0000256" key="1">
    <source>
        <dbReference type="ARBA" id="ARBA00004141"/>
    </source>
</evidence>
<evidence type="ECO:0000256" key="3">
    <source>
        <dbReference type="ARBA" id="ARBA00022989"/>
    </source>
</evidence>
<name>A0ABT0MYZ9_9GAMM</name>
<keyword evidence="2 5" id="KW-0812">Transmembrane</keyword>
<feature type="transmembrane region" description="Helical" evidence="5">
    <location>
        <begin position="307"/>
        <end position="331"/>
    </location>
</feature>
<dbReference type="Pfam" id="PF07690">
    <property type="entry name" value="MFS_1"/>
    <property type="match status" value="1"/>
</dbReference>
<evidence type="ECO:0000256" key="4">
    <source>
        <dbReference type="ARBA" id="ARBA00023136"/>
    </source>
</evidence>
<dbReference type="RefSeq" id="WP_249228923.1">
    <property type="nucleotide sequence ID" value="NZ_JAKPBZ010000115.1"/>
</dbReference>
<evidence type="ECO:0000256" key="5">
    <source>
        <dbReference type="SAM" id="Phobius"/>
    </source>
</evidence>
<evidence type="ECO:0000256" key="2">
    <source>
        <dbReference type="ARBA" id="ARBA00022692"/>
    </source>
</evidence>
<comment type="subcellular location">
    <subcellularLocation>
        <location evidence="1">Membrane</location>
        <topology evidence="1">Multi-pass membrane protein</topology>
    </subcellularLocation>
</comment>
<dbReference type="Gene3D" id="1.20.1250.20">
    <property type="entry name" value="MFS general substrate transporter like domains"/>
    <property type="match status" value="1"/>
</dbReference>
<feature type="transmembrane region" description="Helical" evidence="5">
    <location>
        <begin position="369"/>
        <end position="389"/>
    </location>
</feature>
<accession>A0ABT0MYZ9</accession>
<gene>
    <name evidence="6" type="ORF">MFP26_20580</name>
</gene>
<keyword evidence="3 5" id="KW-1133">Transmembrane helix</keyword>
<protein>
    <submittedName>
        <fullName evidence="6">MFS transporter</fullName>
    </submittedName>
</protein>
<keyword evidence="7" id="KW-1185">Reference proteome</keyword>
<dbReference type="Proteomes" id="UP001203069">
    <property type="component" value="Unassembled WGS sequence"/>
</dbReference>
<feature type="transmembrane region" description="Helical" evidence="5">
    <location>
        <begin position="148"/>
        <end position="166"/>
    </location>
</feature>
<feature type="transmembrane region" description="Helical" evidence="5">
    <location>
        <begin position="114"/>
        <end position="136"/>
    </location>
</feature>
<dbReference type="InterPro" id="IPR011701">
    <property type="entry name" value="MFS"/>
</dbReference>
<feature type="transmembrane region" description="Helical" evidence="5">
    <location>
        <begin position="282"/>
        <end position="301"/>
    </location>
</feature>
<feature type="transmembrane region" description="Helical" evidence="5">
    <location>
        <begin position="21"/>
        <end position="42"/>
    </location>
</feature>
<sequence length="404" mass="42165">MNTQTALNITFPSELLRSAQGLIAAASFSLLLAGTNLTTPLIPLYKNVLGFTPFLMSLTFVCYVGILIGVLLALAKPSVVRWSPYFICAALSMAIISDLLLGTATESGILAGRAIAGIAGGLGTGAAAALVVAALGVKGRSLSATGNLVGAVLGTSLSQWCVNHLGDKSMHLVFYIHAVASFVLLILLAMVLICNRNTNQNILTYRKSQNIAIKFSAFDYLVPIGVGCVSWIAISTAIVFLPSFFDSLHMMAASRYGVIVMLVLCAAGQLGSPWLTGKMPSASGIISLVVGGSLIILSGLTGSSETAIIALGIIGLGVGISYRLCLIMITLGVSASEHGARSSYYAAVTYCAAALVILLAGMLGNFVGLIEIVYLLFFAILVSCSLFFFKAPRLKDAIEVHKVN</sequence>
<feature type="transmembrane region" description="Helical" evidence="5">
    <location>
        <begin position="54"/>
        <end position="75"/>
    </location>
</feature>
<feature type="transmembrane region" description="Helical" evidence="5">
    <location>
        <begin position="253"/>
        <end position="270"/>
    </location>
</feature>
<comment type="caution">
    <text evidence="6">The sequence shown here is derived from an EMBL/GenBank/DDBJ whole genome shotgun (WGS) entry which is preliminary data.</text>
</comment>
<evidence type="ECO:0000313" key="6">
    <source>
        <dbReference type="EMBL" id="MCL2895068.1"/>
    </source>
</evidence>
<reference evidence="6 7" key="1">
    <citation type="submission" date="2022-02" db="EMBL/GenBank/DDBJ databases">
        <title>Description of Brenneria tiliae sp. nov. isolated from symptomatic Tilia x moltkei and Tilia x europaea trees in the UK.</title>
        <authorList>
            <person name="Kile H."/>
        </authorList>
    </citation>
    <scope>NUCLEOTIDE SEQUENCE [LARGE SCALE GENOMIC DNA]</scope>
    <source>
        <strain evidence="6 7">MC1SB4.1</strain>
    </source>
</reference>
<dbReference type="InterPro" id="IPR001958">
    <property type="entry name" value="Tet-R_TetA/multi-R_MdtG-like"/>
</dbReference>
<feature type="transmembrane region" description="Helical" evidence="5">
    <location>
        <begin position="343"/>
        <end position="363"/>
    </location>
</feature>
<feature type="transmembrane region" description="Helical" evidence="5">
    <location>
        <begin position="172"/>
        <end position="194"/>
    </location>
</feature>
<evidence type="ECO:0000313" key="7">
    <source>
        <dbReference type="Proteomes" id="UP001203069"/>
    </source>
</evidence>
<feature type="transmembrane region" description="Helical" evidence="5">
    <location>
        <begin position="215"/>
        <end position="241"/>
    </location>
</feature>
<dbReference type="InterPro" id="IPR036259">
    <property type="entry name" value="MFS_trans_sf"/>
</dbReference>
<dbReference type="PRINTS" id="PR01035">
    <property type="entry name" value="TCRTETA"/>
</dbReference>
<dbReference type="SUPFAM" id="SSF103473">
    <property type="entry name" value="MFS general substrate transporter"/>
    <property type="match status" value="1"/>
</dbReference>
<feature type="transmembrane region" description="Helical" evidence="5">
    <location>
        <begin position="82"/>
        <end position="102"/>
    </location>
</feature>